<evidence type="ECO:0000256" key="2">
    <source>
        <dbReference type="ARBA" id="ARBA00010145"/>
    </source>
</evidence>
<keyword evidence="10" id="KW-1185">Reference proteome</keyword>
<keyword evidence="5 8" id="KW-0812">Transmembrane</keyword>
<name>A0ABY6Z5Q5_9BACL</name>
<evidence type="ECO:0000313" key="10">
    <source>
        <dbReference type="Proteomes" id="UP001164803"/>
    </source>
</evidence>
<dbReference type="EMBL" id="CP104064">
    <property type="protein sequence ID" value="WAH38080.1"/>
    <property type="molecule type" value="Genomic_DNA"/>
</dbReference>
<dbReference type="InterPro" id="IPR038770">
    <property type="entry name" value="Na+/solute_symporter_sf"/>
</dbReference>
<feature type="transmembrane region" description="Helical" evidence="8">
    <location>
        <begin position="246"/>
        <end position="270"/>
    </location>
</feature>
<dbReference type="PANTHER" id="PTHR36838:SF1">
    <property type="entry name" value="SLR1864 PROTEIN"/>
    <property type="match status" value="1"/>
</dbReference>
<comment type="similarity">
    <text evidence="2">Belongs to the auxin efflux carrier (TC 2.A.69) family.</text>
</comment>
<keyword evidence="7 8" id="KW-0472">Membrane</keyword>
<dbReference type="Pfam" id="PF03547">
    <property type="entry name" value="Mem_trans"/>
    <property type="match status" value="2"/>
</dbReference>
<organism evidence="9 10">
    <name type="scientific">Alicyclobacillus dauci</name>
    <dbReference type="NCBI Taxonomy" id="1475485"/>
    <lineage>
        <taxon>Bacteria</taxon>
        <taxon>Bacillati</taxon>
        <taxon>Bacillota</taxon>
        <taxon>Bacilli</taxon>
        <taxon>Bacillales</taxon>
        <taxon>Alicyclobacillaceae</taxon>
        <taxon>Alicyclobacillus</taxon>
    </lineage>
</organism>
<feature type="transmembrane region" description="Helical" evidence="8">
    <location>
        <begin position="282"/>
        <end position="303"/>
    </location>
</feature>
<dbReference type="RefSeq" id="WP_268045630.1">
    <property type="nucleotide sequence ID" value="NZ_CP104064.1"/>
</dbReference>
<comment type="subcellular location">
    <subcellularLocation>
        <location evidence="1">Cell membrane</location>
        <topology evidence="1">Multi-pass membrane protein</topology>
    </subcellularLocation>
</comment>
<evidence type="ECO:0000313" key="9">
    <source>
        <dbReference type="EMBL" id="WAH38080.1"/>
    </source>
</evidence>
<feature type="transmembrane region" description="Helical" evidence="8">
    <location>
        <begin position="160"/>
        <end position="178"/>
    </location>
</feature>
<keyword evidence="3" id="KW-0813">Transport</keyword>
<evidence type="ECO:0000256" key="3">
    <source>
        <dbReference type="ARBA" id="ARBA00022448"/>
    </source>
</evidence>
<keyword evidence="6 8" id="KW-1133">Transmembrane helix</keyword>
<protein>
    <submittedName>
        <fullName evidence="9">AEC family transporter</fullName>
    </submittedName>
</protein>
<feature type="transmembrane region" description="Helical" evidence="8">
    <location>
        <begin position="34"/>
        <end position="53"/>
    </location>
</feature>
<sequence length="304" mass="32620">MTNYVHLLGNVTLPILLVCLFGAVLHRWKRVDTGTLADVGLYILAPCLMITALTDTHVSGGNLLAVLGFTIVDTILCWGAALLFSWMFRLQPDTVAATTLTTIFGNANNYGLPVLLLAFGTSGFSLGATYVVGQIILVNTLGMYVASRSTGTIRQSFTQILKAPLIYAAIMGLILYALRLHLPGSIDTTFRLVGNAYPVIVLLILGIQLSKMKWSGVRHRGVWVAVGLRIVLVPLISITTLKLLGIHGLLAAVLFVESSMPAAVNTIVLVEKYGGNKDVAALTVAITTVVSFLTLPFLIHIHVV</sequence>
<feature type="transmembrane region" description="Helical" evidence="8">
    <location>
        <begin position="7"/>
        <end position="28"/>
    </location>
</feature>
<evidence type="ECO:0000256" key="1">
    <source>
        <dbReference type="ARBA" id="ARBA00004651"/>
    </source>
</evidence>
<evidence type="ECO:0000256" key="4">
    <source>
        <dbReference type="ARBA" id="ARBA00022475"/>
    </source>
</evidence>
<reference evidence="9" key="1">
    <citation type="submission" date="2022-08" db="EMBL/GenBank/DDBJ databases">
        <title>Alicyclobacillus dauci DSM2870, complete genome.</title>
        <authorList>
            <person name="Wang Q."/>
            <person name="Cai R."/>
            <person name="Wang Z."/>
        </authorList>
    </citation>
    <scope>NUCLEOTIDE SEQUENCE</scope>
    <source>
        <strain evidence="9">DSM 28700</strain>
    </source>
</reference>
<evidence type="ECO:0000256" key="5">
    <source>
        <dbReference type="ARBA" id="ARBA00022692"/>
    </source>
</evidence>
<dbReference type="Gene3D" id="1.20.1530.20">
    <property type="match status" value="1"/>
</dbReference>
<evidence type="ECO:0000256" key="7">
    <source>
        <dbReference type="ARBA" id="ARBA00023136"/>
    </source>
</evidence>
<dbReference type="InterPro" id="IPR004776">
    <property type="entry name" value="Mem_transp_PIN-like"/>
</dbReference>
<accession>A0ABY6Z5Q5</accession>
<evidence type="ECO:0000256" key="6">
    <source>
        <dbReference type="ARBA" id="ARBA00022989"/>
    </source>
</evidence>
<feature type="transmembrane region" description="Helical" evidence="8">
    <location>
        <begin position="190"/>
        <end position="209"/>
    </location>
</feature>
<dbReference type="Proteomes" id="UP001164803">
    <property type="component" value="Chromosome"/>
</dbReference>
<keyword evidence="4" id="KW-1003">Cell membrane</keyword>
<proteinExistence type="inferred from homology"/>
<gene>
    <name evidence="9" type="ORF">NZD86_06215</name>
</gene>
<dbReference type="PANTHER" id="PTHR36838">
    <property type="entry name" value="AUXIN EFFLUX CARRIER FAMILY PROTEIN"/>
    <property type="match status" value="1"/>
</dbReference>
<feature type="transmembrane region" description="Helical" evidence="8">
    <location>
        <begin position="221"/>
        <end position="240"/>
    </location>
</feature>
<feature type="transmembrane region" description="Helical" evidence="8">
    <location>
        <begin position="65"/>
        <end position="88"/>
    </location>
</feature>
<feature type="transmembrane region" description="Helical" evidence="8">
    <location>
        <begin position="114"/>
        <end position="139"/>
    </location>
</feature>
<evidence type="ECO:0000256" key="8">
    <source>
        <dbReference type="SAM" id="Phobius"/>
    </source>
</evidence>